<evidence type="ECO:0000259" key="4">
    <source>
        <dbReference type="SMART" id="SM01043"/>
    </source>
</evidence>
<dbReference type="SMART" id="SM00028">
    <property type="entry name" value="TPR"/>
    <property type="match status" value="4"/>
</dbReference>
<dbReference type="OrthoDB" id="190810at2"/>
<reference evidence="5 6" key="1">
    <citation type="submission" date="2017-04" db="EMBL/GenBank/DDBJ databases">
        <authorList>
            <person name="Afonso C.L."/>
            <person name="Miller P.J."/>
            <person name="Scott M.A."/>
            <person name="Spackman E."/>
            <person name="Goraichik I."/>
            <person name="Dimitrov K.M."/>
            <person name="Suarez D.L."/>
            <person name="Swayne D.E."/>
        </authorList>
    </citation>
    <scope>NUCLEOTIDE SEQUENCE [LARGE SCALE GENOMIC DNA]</scope>
    <source>
        <strain evidence="5 6">DSM 12555</strain>
    </source>
</reference>
<evidence type="ECO:0000256" key="2">
    <source>
        <dbReference type="ARBA" id="ARBA00022840"/>
    </source>
</evidence>
<dbReference type="GO" id="GO:0005524">
    <property type="term" value="F:ATP binding"/>
    <property type="evidence" value="ECO:0007669"/>
    <property type="project" value="UniProtKB-KW"/>
</dbReference>
<dbReference type="PANTHER" id="PTHR16305:SF28">
    <property type="entry name" value="GUANYLATE CYCLASE DOMAIN-CONTAINING PROTEIN"/>
    <property type="match status" value="1"/>
</dbReference>
<dbReference type="Gene3D" id="1.25.40.10">
    <property type="entry name" value="Tetratricopeptide repeat domain"/>
    <property type="match status" value="2"/>
</dbReference>
<gene>
    <name evidence="5" type="ORF">SAMN02745134_01652</name>
</gene>
<dbReference type="InterPro" id="IPR027417">
    <property type="entry name" value="P-loop_NTPase"/>
</dbReference>
<dbReference type="AlphaFoldDB" id="A0A1W1XGG1"/>
<keyword evidence="3" id="KW-0802">TPR repeat</keyword>
<organism evidence="5 6">
    <name type="scientific">Clostridium acidisoli DSM 12555</name>
    <dbReference type="NCBI Taxonomy" id="1121291"/>
    <lineage>
        <taxon>Bacteria</taxon>
        <taxon>Bacillati</taxon>
        <taxon>Bacillota</taxon>
        <taxon>Clostridia</taxon>
        <taxon>Eubacteriales</taxon>
        <taxon>Clostridiaceae</taxon>
        <taxon>Clostridium</taxon>
    </lineage>
</organism>
<dbReference type="InterPro" id="IPR011990">
    <property type="entry name" value="TPR-like_helical_dom_sf"/>
</dbReference>
<dbReference type="InterPro" id="IPR005158">
    <property type="entry name" value="BTAD"/>
</dbReference>
<dbReference type="Proteomes" id="UP000192468">
    <property type="component" value="Unassembled WGS sequence"/>
</dbReference>
<dbReference type="GO" id="GO:0004016">
    <property type="term" value="F:adenylate cyclase activity"/>
    <property type="evidence" value="ECO:0007669"/>
    <property type="project" value="TreeGrafter"/>
</dbReference>
<proteinExistence type="predicted"/>
<dbReference type="Gene3D" id="3.40.50.300">
    <property type="entry name" value="P-loop containing nucleotide triphosphate hydrolases"/>
    <property type="match status" value="1"/>
</dbReference>
<dbReference type="PROSITE" id="PS50005">
    <property type="entry name" value="TPR"/>
    <property type="match status" value="1"/>
</dbReference>
<name>A0A1W1XGG1_9CLOT</name>
<feature type="domain" description="Bacterial transcriptional activator" evidence="4">
    <location>
        <begin position="97"/>
        <end position="228"/>
    </location>
</feature>
<keyword evidence="2" id="KW-0067">ATP-binding</keyword>
<dbReference type="PANTHER" id="PTHR16305">
    <property type="entry name" value="TESTICULAR SOLUBLE ADENYLYL CYCLASE"/>
    <property type="match status" value="1"/>
</dbReference>
<dbReference type="Pfam" id="PF13191">
    <property type="entry name" value="AAA_16"/>
    <property type="match status" value="1"/>
</dbReference>
<evidence type="ECO:0000256" key="1">
    <source>
        <dbReference type="ARBA" id="ARBA00022741"/>
    </source>
</evidence>
<dbReference type="GO" id="GO:0005737">
    <property type="term" value="C:cytoplasm"/>
    <property type="evidence" value="ECO:0007669"/>
    <property type="project" value="TreeGrafter"/>
</dbReference>
<accession>A0A1W1XGG1</accession>
<feature type="repeat" description="TPR" evidence="3">
    <location>
        <begin position="825"/>
        <end position="858"/>
    </location>
</feature>
<evidence type="ECO:0000313" key="5">
    <source>
        <dbReference type="EMBL" id="SMC22618.1"/>
    </source>
</evidence>
<dbReference type="STRING" id="1121291.SAMN02745134_01652"/>
<dbReference type="InterPro" id="IPR041664">
    <property type="entry name" value="AAA_16"/>
</dbReference>
<evidence type="ECO:0000313" key="6">
    <source>
        <dbReference type="Proteomes" id="UP000192468"/>
    </source>
</evidence>
<protein>
    <submittedName>
        <fullName evidence="5">Predicted ATPase</fullName>
    </submittedName>
</protein>
<sequence length="998" mass="117132">MDYIYGKFLGNSSISYNGTELSFSYNKVKALFIYLIVNKCVTRDEVSALLWSHKPEHIAKKNLRNALYLIKRHTNINIFSDLNKANLCFSKDIIIETDLDKFMNNTKFIDIYSGEFLKGFFLKDSETYEAWIIDMRSNISKLYFEKINASIEIEKRSRNFSKVEYYCNLLISQDNLNECAYRNLLESYYAQGKINDAIKTYNELSSILDRELSITPDAETDIIFNKVLNLINIRKKQAENQFFFGRYEELKFLENNYNNFINQTSISKSIIIKGEMGIGKTKLIENFKGLIDSEVTFVFEVDCYEFDTENVLKPFKNLVLKLYNFAKDSNIVLSENLLELVNNLLPELNSNNLNRNILKYEVIPELIISLINEISIDKKLVFIFEDIQWMDYVSLSILTNLIFDLPTDKAVFYLTCRDDYNLDVDKFVTIINKYEKMHCIRLKRFDYDGVYNFLNKALPSHKLSKATIDKIYSETEGNTFFIVEYINLLKLNKNINIMTSKMKDIIKSRFIGISTEGKKILDIASLFDDEIPIEIFTELLKKDELYIIDLIEELENKSIFEEITKDNGIFFKFTHQKFREFIYMNLSQARKKIMHNLVGKYLEKRQVYIKNDINIYHKLIYHFEKANNYTSTLKYIIKNLNIYLNFSHELFPILDFKDKTNNNLYFNERKTKKYLNKLEVLILKIKNEEIYNYEVITLEIEVLHIKGRYLIRKGDYVEGIELIKNMINIAKKSSNYKYIIEGYKQLIYYCIQTNTTKTMLDFINEGIKIATNFNNDIELGVFLRLSGQYHKMIGEYDVAENMLNESIKKLSINSSVYDKYSASIAAAYNYIGDIRTLTNQYSDALNYYEKAIEICKDKNVLTSLAIFYVNAGQTSFKINNFSLCEDYLKKALDIYKHYDLIWGRSIAESLMCMLNIKKEDYGNALKFLISADNSSKLLQNPKELSLLYTTKAHVKIQIENNTIMSSTLKNYLNEDLNTYLESASKYLNVIDTSAYLKF</sequence>
<evidence type="ECO:0000256" key="3">
    <source>
        <dbReference type="PROSITE-ProRule" id="PRU00339"/>
    </source>
</evidence>
<dbReference type="Pfam" id="PF03704">
    <property type="entry name" value="BTAD"/>
    <property type="match status" value="1"/>
</dbReference>
<dbReference type="SMART" id="SM01043">
    <property type="entry name" value="BTAD"/>
    <property type="match status" value="1"/>
</dbReference>
<keyword evidence="1" id="KW-0547">Nucleotide-binding</keyword>
<dbReference type="SUPFAM" id="SSF52540">
    <property type="entry name" value="P-loop containing nucleoside triphosphate hydrolases"/>
    <property type="match status" value="1"/>
</dbReference>
<dbReference type="InterPro" id="IPR019734">
    <property type="entry name" value="TPR_rpt"/>
</dbReference>
<dbReference type="RefSeq" id="WP_084115140.1">
    <property type="nucleotide sequence ID" value="NZ_FWXH01000004.1"/>
</dbReference>
<dbReference type="SUPFAM" id="SSF48452">
    <property type="entry name" value="TPR-like"/>
    <property type="match status" value="2"/>
</dbReference>
<dbReference type="EMBL" id="FWXH01000004">
    <property type="protein sequence ID" value="SMC22618.1"/>
    <property type="molecule type" value="Genomic_DNA"/>
</dbReference>
<keyword evidence="6" id="KW-1185">Reference proteome</keyword>